<dbReference type="GO" id="GO:0016787">
    <property type="term" value="F:hydrolase activity"/>
    <property type="evidence" value="ECO:0007669"/>
    <property type="project" value="UniProtKB-KW"/>
</dbReference>
<evidence type="ECO:0000256" key="2">
    <source>
        <dbReference type="ARBA" id="ARBA00022801"/>
    </source>
</evidence>
<accession>A0A5D4TAD0</accession>
<dbReference type="Proteomes" id="UP000322524">
    <property type="component" value="Unassembled WGS sequence"/>
</dbReference>
<gene>
    <name evidence="5" type="ORF">FZC76_00900</name>
</gene>
<evidence type="ECO:0000256" key="1">
    <source>
        <dbReference type="ARBA" id="ARBA00001946"/>
    </source>
</evidence>
<protein>
    <submittedName>
        <fullName evidence="5">NUDIX hydrolase</fullName>
    </submittedName>
</protein>
<dbReference type="PANTHER" id="PTHR43046">
    <property type="entry name" value="GDP-MANNOSE MANNOSYL HYDROLASE"/>
    <property type="match status" value="1"/>
</dbReference>
<sequence>MLDYIMKVREKVGTMPLVVTVAGCLILDGQNRVLLQHRTDNHSWSHPGGAVEIGESVEDAVKREVFEETGLRVKKLEFFNIYSGESQHYIYPNGDEVYFVNIIYICEKFEGTPIADQKETKRLQFFELNSLPKMTPNNQAILNDLKKTISHSIF</sequence>
<dbReference type="InterPro" id="IPR015797">
    <property type="entry name" value="NUDIX_hydrolase-like_dom_sf"/>
</dbReference>
<keyword evidence="2 3" id="KW-0378">Hydrolase</keyword>
<dbReference type="OrthoDB" id="9787476at2"/>
<dbReference type="SUPFAM" id="SSF55811">
    <property type="entry name" value="Nudix"/>
    <property type="match status" value="1"/>
</dbReference>
<evidence type="ECO:0000259" key="4">
    <source>
        <dbReference type="PROSITE" id="PS51462"/>
    </source>
</evidence>
<feature type="domain" description="Nudix hydrolase" evidence="4">
    <location>
        <begin position="16"/>
        <end position="148"/>
    </location>
</feature>
<dbReference type="PRINTS" id="PR00502">
    <property type="entry name" value="NUDIXFAMILY"/>
</dbReference>
<dbReference type="Gene3D" id="3.90.79.10">
    <property type="entry name" value="Nucleoside Triphosphate Pyrophosphohydrolase"/>
    <property type="match status" value="1"/>
</dbReference>
<evidence type="ECO:0000313" key="6">
    <source>
        <dbReference type="Proteomes" id="UP000322524"/>
    </source>
</evidence>
<dbReference type="Pfam" id="PF00293">
    <property type="entry name" value="NUDIX"/>
    <property type="match status" value="1"/>
</dbReference>
<name>A0A5D4TAD0_9BACI</name>
<dbReference type="PROSITE" id="PS51462">
    <property type="entry name" value="NUDIX"/>
    <property type="match status" value="1"/>
</dbReference>
<evidence type="ECO:0000256" key="3">
    <source>
        <dbReference type="RuleBase" id="RU003476"/>
    </source>
</evidence>
<dbReference type="InterPro" id="IPR020084">
    <property type="entry name" value="NUDIX_hydrolase_CS"/>
</dbReference>
<dbReference type="PANTHER" id="PTHR43046:SF2">
    <property type="entry name" value="8-OXO-DGTP DIPHOSPHATASE-RELATED"/>
    <property type="match status" value="1"/>
</dbReference>
<organism evidence="5 6">
    <name type="scientific">Sutcliffiella horikoshii</name>
    <dbReference type="NCBI Taxonomy" id="79883"/>
    <lineage>
        <taxon>Bacteria</taxon>
        <taxon>Bacillati</taxon>
        <taxon>Bacillota</taxon>
        <taxon>Bacilli</taxon>
        <taxon>Bacillales</taxon>
        <taxon>Bacillaceae</taxon>
        <taxon>Sutcliffiella</taxon>
    </lineage>
</organism>
<reference evidence="5 6" key="1">
    <citation type="submission" date="2019-08" db="EMBL/GenBank/DDBJ databases">
        <title>Bacillus genomes from the desert of Cuatro Cienegas, Coahuila.</title>
        <authorList>
            <person name="Olmedo-Alvarez G."/>
        </authorList>
    </citation>
    <scope>NUCLEOTIDE SEQUENCE [LARGE SCALE GENOMIC DNA]</scope>
    <source>
        <strain evidence="5 6">CH28_1T</strain>
    </source>
</reference>
<dbReference type="PROSITE" id="PS51257">
    <property type="entry name" value="PROKAR_LIPOPROTEIN"/>
    <property type="match status" value="1"/>
</dbReference>
<dbReference type="EMBL" id="VTEV01000001">
    <property type="protein sequence ID" value="TYS71064.1"/>
    <property type="molecule type" value="Genomic_DNA"/>
</dbReference>
<comment type="similarity">
    <text evidence="3">Belongs to the Nudix hydrolase family.</text>
</comment>
<dbReference type="AlphaFoldDB" id="A0A5D4TAD0"/>
<dbReference type="InterPro" id="IPR000086">
    <property type="entry name" value="NUDIX_hydrolase_dom"/>
</dbReference>
<dbReference type="CDD" id="cd04677">
    <property type="entry name" value="NUDIX_Hydrolase"/>
    <property type="match status" value="1"/>
</dbReference>
<dbReference type="PROSITE" id="PS00893">
    <property type="entry name" value="NUDIX_BOX"/>
    <property type="match status" value="1"/>
</dbReference>
<comment type="cofactor">
    <cofactor evidence="1">
        <name>Mg(2+)</name>
        <dbReference type="ChEBI" id="CHEBI:18420"/>
    </cofactor>
</comment>
<comment type="caution">
    <text evidence="5">The sequence shown here is derived from an EMBL/GenBank/DDBJ whole genome shotgun (WGS) entry which is preliminary data.</text>
</comment>
<evidence type="ECO:0000313" key="5">
    <source>
        <dbReference type="EMBL" id="TYS71064.1"/>
    </source>
</evidence>
<proteinExistence type="inferred from homology"/>
<dbReference type="InterPro" id="IPR020476">
    <property type="entry name" value="Nudix_hydrolase"/>
</dbReference>